<evidence type="ECO:0000256" key="1">
    <source>
        <dbReference type="SAM" id="MobiDB-lite"/>
    </source>
</evidence>
<feature type="region of interest" description="Disordered" evidence="1">
    <location>
        <begin position="117"/>
        <end position="136"/>
    </location>
</feature>
<evidence type="ECO:0008006" key="4">
    <source>
        <dbReference type="Google" id="ProtNLM"/>
    </source>
</evidence>
<evidence type="ECO:0000313" key="2">
    <source>
        <dbReference type="EMBL" id="MEE6186910.1"/>
    </source>
</evidence>
<name>A0ABU7RFY1_9BACT</name>
<proteinExistence type="predicted"/>
<sequence>MKERDDDIFNHIRQVLRNHEEPYEEGAWERFKAYSHTAAPSPLPKRPIIPLWKWATAAAAVITGVFLFSRIFHVSQEGINIKSSELPIVQQLPTTDTPSQQFQTDTETVFSDRSGLSAQANTSQPTPAAQSSVPATTTHTVAIPQVQVPQEVPLVAQTQVPETVPSQAPTQPKTERQPDQNNHVVDFWKNRIVTDKPEEKRVLPQQDNRNALLATTSEKRHSEKNRKWQPSLYVSPVFSDLGVDMGYGVSLAYAINDKLKISSGIAHAKISTSRSFDESIPGVATAPEMEVISTEHSDLMTYASQPSSVLQQVTGSLSGIDIPVELNYSFNKKFYAAAGVSGLVVLHDKKTYTYEDYRNIKVSVETSKGALKEDKMITVQEYNTTSAPAQAPAENIPFLGYYNISVGYRQKLSNKNAVSIEPFLKVPMKKVTQQNLNYQGTGIRLRFDF</sequence>
<dbReference type="Proteomes" id="UP001357452">
    <property type="component" value="Unassembled WGS sequence"/>
</dbReference>
<protein>
    <recommendedName>
        <fullName evidence="4">Outer membrane protein beta-barrel domain-containing protein</fullName>
    </recommendedName>
</protein>
<keyword evidence="3" id="KW-1185">Reference proteome</keyword>
<comment type="caution">
    <text evidence="2">The sequence shown here is derived from an EMBL/GenBank/DDBJ whole genome shotgun (WGS) entry which is preliminary data.</text>
</comment>
<reference evidence="2 3" key="1">
    <citation type="submission" date="2024-01" db="EMBL/GenBank/DDBJ databases">
        <title>Niabella digestum sp. nov., isolated from waste digestion system.</title>
        <authorList>
            <person name="Zhang L."/>
        </authorList>
    </citation>
    <scope>NUCLEOTIDE SEQUENCE [LARGE SCALE GENOMIC DNA]</scope>
    <source>
        <strain evidence="2 3">A18</strain>
    </source>
</reference>
<dbReference type="RefSeq" id="WP_330974319.1">
    <property type="nucleotide sequence ID" value="NZ_JAZGLY010000003.1"/>
</dbReference>
<evidence type="ECO:0000313" key="3">
    <source>
        <dbReference type="Proteomes" id="UP001357452"/>
    </source>
</evidence>
<dbReference type="EMBL" id="JAZGLY010000003">
    <property type="protein sequence ID" value="MEE6186910.1"/>
    <property type="molecule type" value="Genomic_DNA"/>
</dbReference>
<accession>A0ABU7RFY1</accession>
<gene>
    <name evidence="2" type="ORF">V2H41_06455</name>
</gene>
<organism evidence="2 3">
    <name type="scientific">Niabella digestorum</name>
    <dbReference type="NCBI Taxonomy" id="3117701"/>
    <lineage>
        <taxon>Bacteria</taxon>
        <taxon>Pseudomonadati</taxon>
        <taxon>Bacteroidota</taxon>
        <taxon>Chitinophagia</taxon>
        <taxon>Chitinophagales</taxon>
        <taxon>Chitinophagaceae</taxon>
        <taxon>Niabella</taxon>
    </lineage>
</organism>